<feature type="compositionally biased region" description="Gly residues" evidence="6">
    <location>
        <begin position="135"/>
        <end position="150"/>
    </location>
</feature>
<feature type="compositionally biased region" description="Polar residues" evidence="6">
    <location>
        <begin position="25"/>
        <end position="41"/>
    </location>
</feature>
<dbReference type="InterPro" id="IPR036855">
    <property type="entry name" value="Znf_CCCH_sf"/>
</dbReference>
<sequence length="428" mass="46207">MMGSSESTSVPNSNPNTNGLELGFDSSQSPNPNPDLDNQTLPDPKVEELNEKLERLDLKEEPESKKKSEDEEEEEKEEEKDGSFVLKEVEREKSDLNEEEEEEEEKRGGGSEWSYGNEDENENEVVIGIDKVILGSGGGGGGGSGGSGSGDEGEKKGERNGGGKKFQYQFPVRPEAEDCSFYLKTGTCKFGSNCRFNHPVKRKNQATKDKVKEKEELAERPGQLECKYYLRSGGCKFGKACRYNHTRGKTTGSTFLELNFLGLPIRPGEKECPYYMRTGSCKYGANCKFNHPDPTAVAGGDPSSGFGNGVSVSLGASQSSVTSWSPPRAMNENSPFVPVVLSPTPGVPPQNSDWNGYQEQDICAHYGLYGICKFGPACKFDHPIDPPSSPMTGVDQHSSYGISVTTENAGVAGSGSGSGIDATLQQPV</sequence>
<feature type="zinc finger region" description="C3H1-type" evidence="5">
    <location>
        <begin position="266"/>
        <end position="294"/>
    </location>
</feature>
<name>A0AAN7EEF2_QUERU</name>
<protein>
    <recommendedName>
        <fullName evidence="7">C3H1-type domain-containing protein</fullName>
    </recommendedName>
</protein>
<dbReference type="SMART" id="SM00356">
    <property type="entry name" value="ZnF_C3H1"/>
    <property type="match status" value="4"/>
</dbReference>
<dbReference type="PROSITE" id="PS50103">
    <property type="entry name" value="ZF_C3H1"/>
    <property type="match status" value="4"/>
</dbReference>
<evidence type="ECO:0000256" key="4">
    <source>
        <dbReference type="ARBA" id="ARBA00023125"/>
    </source>
</evidence>
<dbReference type="GO" id="GO:0008270">
    <property type="term" value="F:zinc ion binding"/>
    <property type="evidence" value="ECO:0007669"/>
    <property type="project" value="UniProtKB-KW"/>
</dbReference>
<keyword evidence="3 5" id="KW-0862">Zinc</keyword>
<gene>
    <name evidence="8" type="ORF">RGQ29_004337</name>
</gene>
<evidence type="ECO:0000259" key="7">
    <source>
        <dbReference type="PROSITE" id="PS50103"/>
    </source>
</evidence>
<accession>A0AAN7EEF2</accession>
<proteinExistence type="predicted"/>
<feature type="compositionally biased region" description="Basic and acidic residues" evidence="6">
    <location>
        <begin position="79"/>
        <end position="96"/>
    </location>
</feature>
<dbReference type="InterPro" id="IPR000571">
    <property type="entry name" value="Znf_CCCH"/>
</dbReference>
<evidence type="ECO:0000256" key="5">
    <source>
        <dbReference type="PROSITE-ProRule" id="PRU00723"/>
    </source>
</evidence>
<dbReference type="PANTHER" id="PTHR12506:SF20">
    <property type="entry name" value="ZINC FINGER CCCH DOMAIN-CONTAINING PROTEIN 67"/>
    <property type="match status" value="1"/>
</dbReference>
<feature type="region of interest" description="Disordered" evidence="6">
    <location>
        <begin position="407"/>
        <end position="428"/>
    </location>
</feature>
<dbReference type="GO" id="GO:0003729">
    <property type="term" value="F:mRNA binding"/>
    <property type="evidence" value="ECO:0007669"/>
    <property type="project" value="TreeGrafter"/>
</dbReference>
<feature type="compositionally biased region" description="Basic and acidic residues" evidence="6">
    <location>
        <begin position="152"/>
        <end position="161"/>
    </location>
</feature>
<feature type="domain" description="C3H1-type" evidence="7">
    <location>
        <begin position="357"/>
        <end position="385"/>
    </location>
</feature>
<evidence type="ECO:0000256" key="6">
    <source>
        <dbReference type="SAM" id="MobiDB-lite"/>
    </source>
</evidence>
<keyword evidence="4" id="KW-0238">DNA-binding</keyword>
<evidence type="ECO:0000256" key="3">
    <source>
        <dbReference type="ARBA" id="ARBA00022833"/>
    </source>
</evidence>
<evidence type="ECO:0000256" key="2">
    <source>
        <dbReference type="ARBA" id="ARBA00022771"/>
    </source>
</evidence>
<dbReference type="InterPro" id="IPR050974">
    <property type="entry name" value="Plant_ZF_CCCH"/>
</dbReference>
<feature type="domain" description="C3H1-type" evidence="7">
    <location>
        <begin position="220"/>
        <end position="248"/>
    </location>
</feature>
<evidence type="ECO:0000313" key="8">
    <source>
        <dbReference type="EMBL" id="KAK4568875.1"/>
    </source>
</evidence>
<dbReference type="Proteomes" id="UP001324115">
    <property type="component" value="Unassembled WGS sequence"/>
</dbReference>
<feature type="zinc finger region" description="C3H1-type" evidence="5">
    <location>
        <begin position="220"/>
        <end position="248"/>
    </location>
</feature>
<reference evidence="8 9" key="1">
    <citation type="journal article" date="2023" name="G3 (Bethesda)">
        <title>A haplotype-resolved chromosome-scale genome for Quercus rubra L. provides insights into the genetics of adaptive traits for red oak species.</title>
        <authorList>
            <person name="Kapoor B."/>
            <person name="Jenkins J."/>
            <person name="Schmutz J."/>
            <person name="Zhebentyayeva T."/>
            <person name="Kuelheim C."/>
            <person name="Coggeshall M."/>
            <person name="Heim C."/>
            <person name="Lasky J.R."/>
            <person name="Leites L."/>
            <person name="Islam-Faridi N."/>
            <person name="Romero-Severson J."/>
            <person name="DeLeo V.L."/>
            <person name="Lucas S.M."/>
            <person name="Lazic D."/>
            <person name="Gailing O."/>
            <person name="Carlson J."/>
            <person name="Staton M."/>
        </authorList>
    </citation>
    <scope>NUCLEOTIDE SEQUENCE [LARGE SCALE GENOMIC DNA]</scope>
    <source>
        <strain evidence="8">Pseudo-F2</strain>
    </source>
</reference>
<feature type="zinc finger region" description="C3H1-type" evidence="5">
    <location>
        <begin position="173"/>
        <end position="201"/>
    </location>
</feature>
<feature type="domain" description="C3H1-type" evidence="7">
    <location>
        <begin position="266"/>
        <end position="294"/>
    </location>
</feature>
<feature type="region of interest" description="Disordered" evidence="6">
    <location>
        <begin position="1"/>
        <end position="167"/>
    </location>
</feature>
<feature type="compositionally biased region" description="Low complexity" evidence="6">
    <location>
        <begin position="1"/>
        <end position="18"/>
    </location>
</feature>
<dbReference type="Gene3D" id="3.30.1370.210">
    <property type="match status" value="1"/>
</dbReference>
<dbReference type="SUPFAM" id="SSF90229">
    <property type="entry name" value="CCCH zinc finger"/>
    <property type="match status" value="4"/>
</dbReference>
<dbReference type="AlphaFoldDB" id="A0AAN7EEF2"/>
<keyword evidence="9" id="KW-1185">Reference proteome</keyword>
<feature type="compositionally biased region" description="Basic and acidic residues" evidence="6">
    <location>
        <begin position="44"/>
        <end position="69"/>
    </location>
</feature>
<evidence type="ECO:0000313" key="9">
    <source>
        <dbReference type="Proteomes" id="UP001324115"/>
    </source>
</evidence>
<dbReference type="EMBL" id="JAXUIC010000010">
    <property type="protein sequence ID" value="KAK4568875.1"/>
    <property type="molecule type" value="Genomic_DNA"/>
</dbReference>
<organism evidence="8 9">
    <name type="scientific">Quercus rubra</name>
    <name type="common">Northern red oak</name>
    <name type="synonym">Quercus borealis</name>
    <dbReference type="NCBI Taxonomy" id="3512"/>
    <lineage>
        <taxon>Eukaryota</taxon>
        <taxon>Viridiplantae</taxon>
        <taxon>Streptophyta</taxon>
        <taxon>Embryophyta</taxon>
        <taxon>Tracheophyta</taxon>
        <taxon>Spermatophyta</taxon>
        <taxon>Magnoliopsida</taxon>
        <taxon>eudicotyledons</taxon>
        <taxon>Gunneridae</taxon>
        <taxon>Pentapetalae</taxon>
        <taxon>rosids</taxon>
        <taxon>fabids</taxon>
        <taxon>Fagales</taxon>
        <taxon>Fagaceae</taxon>
        <taxon>Quercus</taxon>
    </lineage>
</organism>
<dbReference type="GO" id="GO:0003677">
    <property type="term" value="F:DNA binding"/>
    <property type="evidence" value="ECO:0007669"/>
    <property type="project" value="UniProtKB-KW"/>
</dbReference>
<comment type="caution">
    <text evidence="8">The sequence shown here is derived from an EMBL/GenBank/DDBJ whole genome shotgun (WGS) entry which is preliminary data.</text>
</comment>
<keyword evidence="1 5" id="KW-0479">Metal-binding</keyword>
<dbReference type="Pfam" id="PF00642">
    <property type="entry name" value="zf-CCCH"/>
    <property type="match status" value="4"/>
</dbReference>
<keyword evidence="2 5" id="KW-0863">Zinc-finger</keyword>
<dbReference type="PANTHER" id="PTHR12506">
    <property type="entry name" value="PROTEIN PHOSPHATASE RELATED"/>
    <property type="match status" value="1"/>
</dbReference>
<feature type="domain" description="C3H1-type" evidence="7">
    <location>
        <begin position="173"/>
        <end position="201"/>
    </location>
</feature>
<dbReference type="Gene3D" id="4.10.1000.10">
    <property type="entry name" value="Zinc finger, CCCH-type"/>
    <property type="match status" value="1"/>
</dbReference>
<feature type="zinc finger region" description="C3H1-type" evidence="5">
    <location>
        <begin position="357"/>
        <end position="385"/>
    </location>
</feature>
<evidence type="ECO:0000256" key="1">
    <source>
        <dbReference type="ARBA" id="ARBA00022723"/>
    </source>
</evidence>